<evidence type="ECO:0000313" key="2">
    <source>
        <dbReference type="EMBL" id="MCU4740540.1"/>
    </source>
</evidence>
<organism evidence="2 3">
    <name type="scientific">Natronoglomus mannanivorans</name>
    <dbReference type="NCBI Taxonomy" id="2979990"/>
    <lineage>
        <taxon>Archaea</taxon>
        <taxon>Methanobacteriati</taxon>
        <taxon>Methanobacteriota</taxon>
        <taxon>Stenosarchaea group</taxon>
        <taxon>Halobacteria</taxon>
        <taxon>Halobacteriales</taxon>
        <taxon>Natrialbaceae</taxon>
        <taxon>Natronoglomus</taxon>
    </lineage>
</organism>
<feature type="compositionally biased region" description="Acidic residues" evidence="1">
    <location>
        <begin position="8"/>
        <end position="19"/>
    </location>
</feature>
<dbReference type="SUPFAM" id="SSF57997">
    <property type="entry name" value="Tropomyosin"/>
    <property type="match status" value="1"/>
</dbReference>
<feature type="compositionally biased region" description="Basic and acidic residues" evidence="1">
    <location>
        <begin position="25"/>
        <end position="42"/>
    </location>
</feature>
<dbReference type="CDD" id="cd14686">
    <property type="entry name" value="bZIP"/>
    <property type="match status" value="1"/>
</dbReference>
<dbReference type="Proteomes" id="UP001321018">
    <property type="component" value="Unassembled WGS sequence"/>
</dbReference>
<sequence length="326" mass="36969">MTDRVDDLEAENDSLEDENAALRTRVQDLERETDLLESKTDDLETSTDDLESRTGDLESQTTDLESRTTTLETCTTTLESKTDDLESRTDDLETHTTDLESETTRLENLATAAINHSKANKARIEELQSRELEKGAHLLADNVDPHELDLADTHLERIHKDDDRTYYRLPETDDPLQRGSVSLAHGDLLPIQQLARMDEDMLRSTTSSLPSRLAAKLWKARTDPTAGDDPWNDGCKNVREYVKASDLKHWIRRQEPGTSDTYAKKLVSRTIDALLDLSKNRVAIRRKRERKNGLEYTERRVLITADAEIPGETTSQPKTADVTGQR</sequence>
<feature type="compositionally biased region" description="Low complexity" evidence="1">
    <location>
        <begin position="67"/>
        <end position="79"/>
    </location>
</feature>
<gene>
    <name evidence="2" type="ORF">OB960_03900</name>
</gene>
<dbReference type="InterPro" id="IPR058321">
    <property type="entry name" value="DUF8008"/>
</dbReference>
<proteinExistence type="predicted"/>
<name>A0AAP3E0K6_9EURY</name>
<dbReference type="Gene3D" id="1.20.5.170">
    <property type="match status" value="1"/>
</dbReference>
<evidence type="ECO:0000256" key="1">
    <source>
        <dbReference type="SAM" id="MobiDB-lite"/>
    </source>
</evidence>
<feature type="compositionally biased region" description="Polar residues" evidence="1">
    <location>
        <begin position="312"/>
        <end position="326"/>
    </location>
</feature>
<accession>A0AAP3E0K6</accession>
<protein>
    <submittedName>
        <fullName evidence="2">Uncharacterized protein</fullName>
    </submittedName>
</protein>
<dbReference type="AlphaFoldDB" id="A0AAP3E0K6"/>
<dbReference type="Pfam" id="PF26032">
    <property type="entry name" value="DUF8008"/>
    <property type="match status" value="1"/>
</dbReference>
<feature type="region of interest" description="Disordered" evidence="1">
    <location>
        <begin position="1"/>
        <end position="99"/>
    </location>
</feature>
<comment type="caution">
    <text evidence="2">The sequence shown here is derived from an EMBL/GenBank/DDBJ whole genome shotgun (WGS) entry which is preliminary data.</text>
</comment>
<dbReference type="EMBL" id="JAOPKA010000002">
    <property type="protein sequence ID" value="MCU4740540.1"/>
    <property type="molecule type" value="Genomic_DNA"/>
</dbReference>
<feature type="region of interest" description="Disordered" evidence="1">
    <location>
        <begin position="307"/>
        <end position="326"/>
    </location>
</feature>
<evidence type="ECO:0000313" key="3">
    <source>
        <dbReference type="Proteomes" id="UP001321018"/>
    </source>
</evidence>
<feature type="compositionally biased region" description="Basic and acidic residues" evidence="1">
    <location>
        <begin position="80"/>
        <end position="99"/>
    </location>
</feature>
<reference evidence="2" key="1">
    <citation type="submission" date="2022-09" db="EMBL/GenBank/DDBJ databases">
        <title>Enrichment on poylsaccharides allowed isolation of novel metabolic and taxonomic groups of Haloarchaea.</title>
        <authorList>
            <person name="Sorokin D.Y."/>
            <person name="Elcheninov A.G."/>
            <person name="Khizhniak T.V."/>
            <person name="Kolganova T.V."/>
            <person name="Kublanov I.V."/>
        </authorList>
    </citation>
    <scope>NUCLEOTIDE SEQUENCE</scope>
    <source>
        <strain evidence="2">AArc-xg1-1</strain>
    </source>
</reference>